<dbReference type="InterPro" id="IPR036179">
    <property type="entry name" value="Ig-like_dom_sf"/>
</dbReference>
<dbReference type="GO" id="GO:0043277">
    <property type="term" value="P:apoptotic cell clearance"/>
    <property type="evidence" value="ECO:0007669"/>
    <property type="project" value="TreeGrafter"/>
</dbReference>
<dbReference type="GO" id="GO:0001786">
    <property type="term" value="F:phosphatidylserine binding"/>
    <property type="evidence" value="ECO:0007669"/>
    <property type="project" value="TreeGrafter"/>
</dbReference>
<dbReference type="AlphaFoldDB" id="A0A1S3LML7"/>
<dbReference type="SUPFAM" id="SSF48726">
    <property type="entry name" value="Immunoglobulin"/>
    <property type="match status" value="1"/>
</dbReference>
<dbReference type="PANTHER" id="PTHR46608:SF2">
    <property type="entry name" value="T CELL IMMUNOGLOBULIN AND MUCIN DOMAIN CONTAINING 4 PRECURSOR"/>
    <property type="match status" value="1"/>
</dbReference>
<evidence type="ECO:0000313" key="4">
    <source>
        <dbReference type="RefSeq" id="XP_013992228.2"/>
    </source>
</evidence>
<dbReference type="Pfam" id="PF07686">
    <property type="entry name" value="V-set"/>
    <property type="match status" value="1"/>
</dbReference>
<evidence type="ECO:0000259" key="2">
    <source>
        <dbReference type="PROSITE" id="PS50835"/>
    </source>
</evidence>
<dbReference type="PROSITE" id="PS50835">
    <property type="entry name" value="IG_LIKE"/>
    <property type="match status" value="1"/>
</dbReference>
<keyword evidence="1" id="KW-0812">Transmembrane</keyword>
<keyword evidence="1" id="KW-0472">Membrane</keyword>
<keyword evidence="4" id="KW-0675">Receptor</keyword>
<dbReference type="OMA" id="IAIPRQN"/>
<feature type="transmembrane region" description="Helical" evidence="1">
    <location>
        <begin position="274"/>
        <end position="294"/>
    </location>
</feature>
<evidence type="ECO:0000313" key="3">
    <source>
        <dbReference type="Proteomes" id="UP001652741"/>
    </source>
</evidence>
<dbReference type="Proteomes" id="UP001652741">
    <property type="component" value="Chromosome ssa13"/>
</dbReference>
<organism evidence="3 4">
    <name type="scientific">Salmo salar</name>
    <name type="common">Atlantic salmon</name>
    <dbReference type="NCBI Taxonomy" id="8030"/>
    <lineage>
        <taxon>Eukaryota</taxon>
        <taxon>Metazoa</taxon>
        <taxon>Chordata</taxon>
        <taxon>Craniata</taxon>
        <taxon>Vertebrata</taxon>
        <taxon>Euteleostomi</taxon>
        <taxon>Actinopterygii</taxon>
        <taxon>Neopterygii</taxon>
        <taxon>Teleostei</taxon>
        <taxon>Protacanthopterygii</taxon>
        <taxon>Salmoniformes</taxon>
        <taxon>Salmonidae</taxon>
        <taxon>Salmoninae</taxon>
        <taxon>Salmo</taxon>
    </lineage>
</organism>
<keyword evidence="1" id="KW-1133">Transmembrane helix</keyword>
<reference evidence="4" key="1">
    <citation type="submission" date="2025-08" db="UniProtKB">
        <authorList>
            <consortium name="RefSeq"/>
        </authorList>
    </citation>
    <scope>IDENTIFICATION</scope>
</reference>
<dbReference type="InterPro" id="IPR013106">
    <property type="entry name" value="Ig_V-set"/>
</dbReference>
<accession>A0A1S3LML7</accession>
<keyword evidence="3" id="KW-1185">Reference proteome</keyword>
<proteinExistence type="predicted"/>
<dbReference type="GO" id="GO:0060097">
    <property type="term" value="P:cytoskeletal rearrangement involved in phagocytosis, engulfment"/>
    <property type="evidence" value="ECO:0007669"/>
    <property type="project" value="TreeGrafter"/>
</dbReference>
<evidence type="ECO:0000256" key="1">
    <source>
        <dbReference type="SAM" id="Phobius"/>
    </source>
</evidence>
<dbReference type="PANTHER" id="PTHR46608">
    <property type="entry name" value="T-CELL IMMUNOGLOBULIN AND MUCIN DOMAIN-CONTAINING PROTEIN 4"/>
    <property type="match status" value="1"/>
</dbReference>
<gene>
    <name evidence="4" type="primary">LOC106567481</name>
</gene>
<dbReference type="InterPro" id="IPR007110">
    <property type="entry name" value="Ig-like_dom"/>
</dbReference>
<feature type="domain" description="Ig-like" evidence="2">
    <location>
        <begin position="90"/>
        <end position="208"/>
    </location>
</feature>
<dbReference type="PaxDb" id="8030-ENSSSAP00000086589"/>
<dbReference type="GeneID" id="106567481"/>
<protein>
    <submittedName>
        <fullName evidence="4">Hepatitis A virus cellular receptor 2 homolog</fullName>
    </submittedName>
</protein>
<sequence>MSLLTHQCSFFYAGQCRWKSHQQWEEFDRRVKATLAVQPGDVTGSGTENTVAHSDALSLSCPARAQHNAVSCAPSTPTYWIYRMAADSGPSILRWILVLLTVSARCSVSAFKVMEGATATLSCQYSVGHLGLSGVCWGRECGTFWCNNILVQTDEHGVISKVSDRYRMTGDVLAGEMDLGILDVKQTDSGPYCCRVDIDGIFNDKKVIQNLKVMKAAPVTIRPTTTEANPATDHWKAVESSHIAIPRQNTSVFHSVTLVDDPFPSLSLQINVPVLSLSLSLLLLIVGALVILGFKRMYHKLTSSVEKTSVPMITYSDILLNSQKSSKDRLLPVTIKPIYDQRVMMLCCFPSLSAKEPPYIIYEIRMRRPVEGNICTLD</sequence>
<dbReference type="InterPro" id="IPR013783">
    <property type="entry name" value="Ig-like_fold"/>
</dbReference>
<dbReference type="Bgee" id="ENSSSAG00000069405">
    <property type="expression patterns" value="Expressed in semen and 6 other cell types or tissues"/>
</dbReference>
<dbReference type="RefSeq" id="XP_013992228.2">
    <property type="nucleotide sequence ID" value="XM_014136753.2"/>
</dbReference>
<name>A0A1S3LML7_SALSA</name>
<dbReference type="Gene3D" id="2.60.40.10">
    <property type="entry name" value="Immunoglobulins"/>
    <property type="match status" value="1"/>
</dbReference>